<keyword evidence="4" id="KW-0597">Phosphoprotein</keyword>
<evidence type="ECO:0000313" key="19">
    <source>
        <dbReference type="Proteomes" id="UP001479290"/>
    </source>
</evidence>
<protein>
    <recommendedName>
        <fullName evidence="17">Homeobox domain-containing protein</fullName>
    </recommendedName>
</protein>
<evidence type="ECO:0000256" key="13">
    <source>
        <dbReference type="ARBA" id="ARBA00023163"/>
    </source>
</evidence>
<dbReference type="InterPro" id="IPR036236">
    <property type="entry name" value="Znf_C2H2_sf"/>
</dbReference>
<dbReference type="PANTHER" id="PTHR15467">
    <property type="entry name" value="ZINC-FINGERS AND HOMEOBOXES RELATED"/>
    <property type="match status" value="1"/>
</dbReference>
<evidence type="ECO:0000256" key="14">
    <source>
        <dbReference type="ARBA" id="ARBA00023242"/>
    </source>
</evidence>
<feature type="domain" description="Homeobox" evidence="17">
    <location>
        <begin position="238"/>
        <end position="281"/>
    </location>
</feature>
<evidence type="ECO:0000256" key="7">
    <source>
        <dbReference type="ARBA" id="ARBA00022771"/>
    </source>
</evidence>
<evidence type="ECO:0000256" key="3">
    <source>
        <dbReference type="ARBA" id="ARBA00022491"/>
    </source>
</evidence>
<feature type="region of interest" description="Disordered" evidence="16">
    <location>
        <begin position="741"/>
        <end position="815"/>
    </location>
</feature>
<evidence type="ECO:0000256" key="15">
    <source>
        <dbReference type="PROSITE-ProRule" id="PRU00108"/>
    </source>
</evidence>
<comment type="caution">
    <text evidence="18">The sequence shown here is derived from an EMBL/GenBank/DDBJ whole genome shotgun (WGS) entry which is preliminary data.</text>
</comment>
<keyword evidence="10" id="KW-0805">Transcription regulation</keyword>
<keyword evidence="12 15" id="KW-0371">Homeobox</keyword>
<feature type="region of interest" description="Disordered" evidence="16">
    <location>
        <begin position="39"/>
        <end position="65"/>
    </location>
</feature>
<evidence type="ECO:0000256" key="1">
    <source>
        <dbReference type="ARBA" id="ARBA00004123"/>
    </source>
</evidence>
<feature type="domain" description="Homeobox" evidence="17">
    <location>
        <begin position="689"/>
        <end position="739"/>
    </location>
</feature>
<dbReference type="GO" id="GO:0005634">
    <property type="term" value="C:nucleus"/>
    <property type="evidence" value="ECO:0007669"/>
    <property type="project" value="UniProtKB-SubCell"/>
</dbReference>
<name>A0AAW1ZCW7_CULAL</name>
<feature type="domain" description="Homeobox" evidence="17">
    <location>
        <begin position="605"/>
        <end position="647"/>
    </location>
</feature>
<dbReference type="EMBL" id="JAWDJR010000019">
    <property type="protein sequence ID" value="KAK9958256.1"/>
    <property type="molecule type" value="Genomic_DNA"/>
</dbReference>
<proteinExistence type="inferred from homology"/>
<dbReference type="GO" id="GO:0003677">
    <property type="term" value="F:DNA binding"/>
    <property type="evidence" value="ECO:0007669"/>
    <property type="project" value="UniProtKB-UniRule"/>
</dbReference>
<dbReference type="EMBL" id="JAWDJR010000019">
    <property type="protein sequence ID" value="KAK9958257.1"/>
    <property type="molecule type" value="Genomic_DNA"/>
</dbReference>
<comment type="subcellular location">
    <subcellularLocation>
        <location evidence="1 15">Nucleus</location>
    </subcellularLocation>
</comment>
<keyword evidence="5" id="KW-0479">Metal-binding</keyword>
<keyword evidence="19" id="KW-1185">Reference proteome</keyword>
<evidence type="ECO:0000256" key="2">
    <source>
        <dbReference type="ARBA" id="ARBA00007440"/>
    </source>
</evidence>
<keyword evidence="6" id="KW-0677">Repeat</keyword>
<dbReference type="GO" id="GO:0000981">
    <property type="term" value="F:DNA-binding transcription factor activity, RNA polymerase II-specific"/>
    <property type="evidence" value="ECO:0007669"/>
    <property type="project" value="TreeGrafter"/>
</dbReference>
<feature type="DNA-binding region" description="Homeobox" evidence="15">
    <location>
        <begin position="240"/>
        <end position="282"/>
    </location>
</feature>
<dbReference type="CDD" id="cd00086">
    <property type="entry name" value="homeodomain"/>
    <property type="match status" value="2"/>
</dbReference>
<keyword evidence="3" id="KW-0678">Repressor</keyword>
<feature type="compositionally biased region" description="Polar residues" evidence="16">
    <location>
        <begin position="780"/>
        <end position="792"/>
    </location>
</feature>
<evidence type="ECO:0000256" key="8">
    <source>
        <dbReference type="ARBA" id="ARBA00022782"/>
    </source>
</evidence>
<evidence type="ECO:0000256" key="5">
    <source>
        <dbReference type="ARBA" id="ARBA00022723"/>
    </source>
</evidence>
<evidence type="ECO:0000256" key="11">
    <source>
        <dbReference type="ARBA" id="ARBA00023125"/>
    </source>
</evidence>
<dbReference type="Gene3D" id="1.10.10.60">
    <property type="entry name" value="Homeodomain-like"/>
    <property type="match status" value="3"/>
</dbReference>
<keyword evidence="7" id="KW-0863">Zinc-finger</keyword>
<dbReference type="AlphaFoldDB" id="A0AAW1ZCW7"/>
<dbReference type="Proteomes" id="UP001479290">
    <property type="component" value="Unassembled WGS sequence"/>
</dbReference>
<sequence>MSSRRKSSNPCVVHATCFTPEESVEMDVSVETVLDCAAPVPSSADESGMSLNDEEEVKSDGGSAPELGSFRNYREDFHQSEAPASTFYVCTICNFRTNNFDSLSCHNKVQHPNESCFKFRQTIDCENDGSLLDAVDFEYEMGPLVHSSSSAGEETGKTPMENSSILEKGLEVEKELDSRVLKDEIRAVSINGTIIIPEPMCHVTPLLQRPPNLSTSPTIAVPLHTSKYNPILDSNTTLITSFNRFPYPTHAELSWLTAASKHPEEQIKVWFTTQRLKQGITWSPEEVEEARKKMFNGSIPPPHQTCAVSPTPAGEPFKPGQAICHVFGQTSLAPYSTANISPTTCTPATFTAVRQTLKRSLGTPLLASEVKRPVVPPTGDPRESLQMPPPPVPPPERLAIAASPGFSETKTSSPAPLVASDMKRPVAAIFVPPKGKLPMVKSKEKIPAALPSVLPKERLPLSPIVSTNLKRSLIHQQINNRTSATFFMPKNKLSCFGNSVTAAATVTTPQVNRPTIIQSLSTVPLSSSPTPVVQCKSTEPPMFPCFSSQNGKEIPHGDVKHWFFDQTTISQNDSQNSCAEFALRERSVPTHFPLLERVKDKSPGQIKLLEESFQRNSFAPYNEVQYLMITTRLSREEIESWFLERRALRDDLEQALLNSMGSKQESQQPVLNGAQRRSGTDTFSPVPPNSKSVNLLKNVFVQNRWPSPVEFRHLEMQTRLPRTELVRWFQDGRLAQQSHVLDQQEKFGERNGCWAARPSPKERPLREENSKPSSPEIENRFNNTPGQHTCSNGEAIEYGRGDCGGNTCEPLSDSS</sequence>
<evidence type="ECO:0000256" key="4">
    <source>
        <dbReference type="ARBA" id="ARBA00022553"/>
    </source>
</evidence>
<keyword evidence="13" id="KW-0804">Transcription</keyword>
<feature type="compositionally biased region" description="Basic and acidic residues" evidence="16">
    <location>
        <begin position="759"/>
        <end position="770"/>
    </location>
</feature>
<dbReference type="PANTHER" id="PTHR15467:SF5">
    <property type="entry name" value="ZINC FINGERS AND HOMEOBOXES PROTEIN 2"/>
    <property type="match status" value="1"/>
</dbReference>
<dbReference type="SUPFAM" id="SSF46689">
    <property type="entry name" value="Homeodomain-like"/>
    <property type="match status" value="3"/>
</dbReference>
<dbReference type="InterPro" id="IPR001356">
    <property type="entry name" value="HD"/>
</dbReference>
<feature type="DNA-binding region" description="Homeobox" evidence="15">
    <location>
        <begin position="691"/>
        <end position="740"/>
    </location>
</feature>
<keyword evidence="8" id="KW-0221">Differentiation</keyword>
<evidence type="ECO:0000256" key="16">
    <source>
        <dbReference type="SAM" id="MobiDB-lite"/>
    </source>
</evidence>
<dbReference type="InterPro" id="IPR009057">
    <property type="entry name" value="Homeodomain-like_sf"/>
</dbReference>
<keyword evidence="9" id="KW-0862">Zinc</keyword>
<evidence type="ECO:0000313" key="18">
    <source>
        <dbReference type="EMBL" id="KAK9958256.1"/>
    </source>
</evidence>
<dbReference type="GO" id="GO:0008270">
    <property type="term" value="F:zinc ion binding"/>
    <property type="evidence" value="ECO:0007669"/>
    <property type="project" value="UniProtKB-KW"/>
</dbReference>
<dbReference type="SMART" id="SM00389">
    <property type="entry name" value="HOX"/>
    <property type="match status" value="3"/>
</dbReference>
<dbReference type="PROSITE" id="PS50071">
    <property type="entry name" value="HOMEOBOX_2"/>
    <property type="match status" value="3"/>
</dbReference>
<reference evidence="18 19" key="1">
    <citation type="submission" date="2024-05" db="EMBL/GenBank/DDBJ databases">
        <title>A high-quality chromosomal-level genome assembly of Topmouth culter (Culter alburnus).</title>
        <authorList>
            <person name="Zhao H."/>
        </authorList>
    </citation>
    <scope>NUCLEOTIDE SEQUENCE [LARGE SCALE GENOMIC DNA]</scope>
    <source>
        <strain evidence="18">CATC2023</strain>
        <tissue evidence="18">Muscle</tissue>
    </source>
</reference>
<keyword evidence="11 15" id="KW-0238">DNA-binding</keyword>
<evidence type="ECO:0000256" key="10">
    <source>
        <dbReference type="ARBA" id="ARBA00023015"/>
    </source>
</evidence>
<dbReference type="FunFam" id="1.10.10.60:FF:000062">
    <property type="entry name" value="zinc fingers and homeoboxes protein 3"/>
    <property type="match status" value="1"/>
</dbReference>
<accession>A0AAW1ZCW7</accession>
<organism evidence="18 19">
    <name type="scientific">Culter alburnus</name>
    <name type="common">Topmouth culter</name>
    <dbReference type="NCBI Taxonomy" id="194366"/>
    <lineage>
        <taxon>Eukaryota</taxon>
        <taxon>Metazoa</taxon>
        <taxon>Chordata</taxon>
        <taxon>Craniata</taxon>
        <taxon>Vertebrata</taxon>
        <taxon>Euteleostomi</taxon>
        <taxon>Actinopterygii</taxon>
        <taxon>Neopterygii</taxon>
        <taxon>Teleostei</taxon>
        <taxon>Ostariophysi</taxon>
        <taxon>Cypriniformes</taxon>
        <taxon>Xenocyprididae</taxon>
        <taxon>Xenocypridinae</taxon>
        <taxon>Culter</taxon>
    </lineage>
</organism>
<evidence type="ECO:0000256" key="9">
    <source>
        <dbReference type="ARBA" id="ARBA00022833"/>
    </source>
</evidence>
<comment type="similarity">
    <text evidence="2">Belongs to the ZHX family.</text>
</comment>
<dbReference type="GO" id="GO:0030154">
    <property type="term" value="P:cell differentiation"/>
    <property type="evidence" value="ECO:0007669"/>
    <property type="project" value="UniProtKB-KW"/>
</dbReference>
<keyword evidence="14 15" id="KW-0539">Nucleus</keyword>
<gene>
    <name evidence="18" type="ORF">ABG768_012428</name>
</gene>
<dbReference type="SUPFAM" id="SSF57667">
    <property type="entry name" value="beta-beta-alpha zinc fingers"/>
    <property type="match status" value="1"/>
</dbReference>
<evidence type="ECO:0000256" key="6">
    <source>
        <dbReference type="ARBA" id="ARBA00022737"/>
    </source>
</evidence>
<feature type="region of interest" description="Disordered" evidence="16">
    <location>
        <begin position="659"/>
        <end position="690"/>
    </location>
</feature>
<evidence type="ECO:0000259" key="17">
    <source>
        <dbReference type="PROSITE" id="PS50071"/>
    </source>
</evidence>
<feature type="DNA-binding region" description="Homeobox" evidence="15">
    <location>
        <begin position="607"/>
        <end position="648"/>
    </location>
</feature>
<evidence type="ECO:0000256" key="12">
    <source>
        <dbReference type="ARBA" id="ARBA00023155"/>
    </source>
</evidence>